<comment type="caution">
    <text evidence="5">The sequence shown here is derived from an EMBL/GenBank/DDBJ whole genome shotgun (WGS) entry which is preliminary data.</text>
</comment>
<accession>A0ABW1UU12</accession>
<dbReference type="Gene3D" id="1.10.10.10">
    <property type="entry name" value="Winged helix-like DNA-binding domain superfamily/Winged helix DNA-binding domain"/>
    <property type="match status" value="1"/>
</dbReference>
<evidence type="ECO:0000313" key="5">
    <source>
        <dbReference type="EMBL" id="MFC6322883.1"/>
    </source>
</evidence>
<dbReference type="SMART" id="SM00347">
    <property type="entry name" value="HTH_MARR"/>
    <property type="match status" value="1"/>
</dbReference>
<dbReference type="InterPro" id="IPR036390">
    <property type="entry name" value="WH_DNA-bd_sf"/>
</dbReference>
<gene>
    <name evidence="5" type="ORF">ACFP1F_03765</name>
</gene>
<keyword evidence="1" id="KW-0805">Transcription regulation</keyword>
<dbReference type="InterPro" id="IPR036388">
    <property type="entry name" value="WH-like_DNA-bd_sf"/>
</dbReference>
<keyword evidence="3" id="KW-0804">Transcription</keyword>
<sequence length="141" mass="16024">MNRKFGTLIKQANNSVNRNADKFAQTLGLTSVQISIIDYLSRLEKNQNIFQKDIEKEFNIRRATATSALKLMEEKSLIVRLSVRNDARLKKVILTPKAKKLSEQINNYFDQSEKIIIDAIGVENKTIVLSGLTKIITQLSD</sequence>
<dbReference type="SUPFAM" id="SSF46785">
    <property type="entry name" value="Winged helix' DNA-binding domain"/>
    <property type="match status" value="1"/>
</dbReference>
<evidence type="ECO:0000259" key="4">
    <source>
        <dbReference type="PROSITE" id="PS50995"/>
    </source>
</evidence>
<dbReference type="PANTHER" id="PTHR42756">
    <property type="entry name" value="TRANSCRIPTIONAL REGULATOR, MARR"/>
    <property type="match status" value="1"/>
</dbReference>
<dbReference type="Pfam" id="PF12802">
    <property type="entry name" value="MarR_2"/>
    <property type="match status" value="1"/>
</dbReference>
<dbReference type="RefSeq" id="WP_125593739.1">
    <property type="nucleotide sequence ID" value="NZ_JBHSSN010000004.1"/>
</dbReference>
<keyword evidence="2" id="KW-0238">DNA-binding</keyword>
<feature type="domain" description="HTH marR-type" evidence="4">
    <location>
        <begin position="2"/>
        <end position="137"/>
    </location>
</feature>
<evidence type="ECO:0000256" key="1">
    <source>
        <dbReference type="ARBA" id="ARBA00023015"/>
    </source>
</evidence>
<evidence type="ECO:0000313" key="6">
    <source>
        <dbReference type="Proteomes" id="UP001596186"/>
    </source>
</evidence>
<dbReference type="EMBL" id="JBHSSN010000004">
    <property type="protein sequence ID" value="MFC6322883.1"/>
    <property type="molecule type" value="Genomic_DNA"/>
</dbReference>
<protein>
    <submittedName>
        <fullName evidence="5">MarR family winged helix-turn-helix transcriptional regulator</fullName>
    </submittedName>
</protein>
<organism evidence="5 6">
    <name type="scientific">Companilactobacillus baiquanensis</name>
    <dbReference type="NCBI Taxonomy" id="2486005"/>
    <lineage>
        <taxon>Bacteria</taxon>
        <taxon>Bacillati</taxon>
        <taxon>Bacillota</taxon>
        <taxon>Bacilli</taxon>
        <taxon>Lactobacillales</taxon>
        <taxon>Lactobacillaceae</taxon>
        <taxon>Companilactobacillus</taxon>
    </lineage>
</organism>
<evidence type="ECO:0000256" key="2">
    <source>
        <dbReference type="ARBA" id="ARBA00023125"/>
    </source>
</evidence>
<keyword evidence="6" id="KW-1185">Reference proteome</keyword>
<name>A0ABW1UU12_9LACO</name>
<dbReference type="PANTHER" id="PTHR42756:SF1">
    <property type="entry name" value="TRANSCRIPTIONAL REPRESSOR OF EMRAB OPERON"/>
    <property type="match status" value="1"/>
</dbReference>
<proteinExistence type="predicted"/>
<dbReference type="PROSITE" id="PS50995">
    <property type="entry name" value="HTH_MARR_2"/>
    <property type="match status" value="1"/>
</dbReference>
<reference evidence="6" key="1">
    <citation type="journal article" date="2019" name="Int. J. Syst. Evol. Microbiol.">
        <title>The Global Catalogue of Microorganisms (GCM) 10K type strain sequencing project: providing services to taxonomists for standard genome sequencing and annotation.</title>
        <authorList>
            <consortium name="The Broad Institute Genomics Platform"/>
            <consortium name="The Broad Institute Genome Sequencing Center for Infectious Disease"/>
            <person name="Wu L."/>
            <person name="Ma J."/>
        </authorList>
    </citation>
    <scope>NUCLEOTIDE SEQUENCE [LARGE SCALE GENOMIC DNA]</scope>
    <source>
        <strain evidence="6">CCM 8895</strain>
    </source>
</reference>
<dbReference type="Proteomes" id="UP001596186">
    <property type="component" value="Unassembled WGS sequence"/>
</dbReference>
<dbReference type="InterPro" id="IPR000835">
    <property type="entry name" value="HTH_MarR-typ"/>
</dbReference>
<evidence type="ECO:0000256" key="3">
    <source>
        <dbReference type="ARBA" id="ARBA00023163"/>
    </source>
</evidence>